<feature type="domain" description="TIR" evidence="2">
    <location>
        <begin position="18"/>
        <end position="168"/>
    </location>
</feature>
<evidence type="ECO:0000259" key="2">
    <source>
        <dbReference type="PROSITE" id="PS50104"/>
    </source>
</evidence>
<dbReference type="Pfam" id="PF01582">
    <property type="entry name" value="TIR"/>
    <property type="match status" value="1"/>
</dbReference>
<feature type="region of interest" description="Disordered" evidence="1">
    <location>
        <begin position="237"/>
        <end position="261"/>
    </location>
</feature>
<dbReference type="AlphaFoldDB" id="V4AXI8"/>
<proteinExistence type="predicted"/>
<dbReference type="InterPro" id="IPR035897">
    <property type="entry name" value="Toll_tir_struct_dom_sf"/>
</dbReference>
<dbReference type="CTD" id="20237956"/>
<name>V4AXI8_LOTGI</name>
<dbReference type="EMBL" id="KB201262">
    <property type="protein sequence ID" value="ESO98291.1"/>
    <property type="molecule type" value="Genomic_DNA"/>
</dbReference>
<evidence type="ECO:0000256" key="1">
    <source>
        <dbReference type="SAM" id="MobiDB-lite"/>
    </source>
</evidence>
<reference evidence="3 4" key="1">
    <citation type="journal article" date="2013" name="Nature">
        <title>Insights into bilaterian evolution from three spiralian genomes.</title>
        <authorList>
            <person name="Simakov O."/>
            <person name="Marletaz F."/>
            <person name="Cho S.J."/>
            <person name="Edsinger-Gonzales E."/>
            <person name="Havlak P."/>
            <person name="Hellsten U."/>
            <person name="Kuo D.H."/>
            <person name="Larsson T."/>
            <person name="Lv J."/>
            <person name="Arendt D."/>
            <person name="Savage R."/>
            <person name="Osoegawa K."/>
            <person name="de Jong P."/>
            <person name="Grimwood J."/>
            <person name="Chapman J.A."/>
            <person name="Shapiro H."/>
            <person name="Aerts A."/>
            <person name="Otillar R.P."/>
            <person name="Terry A.Y."/>
            <person name="Boore J.L."/>
            <person name="Grigoriev I.V."/>
            <person name="Lindberg D.R."/>
            <person name="Seaver E.C."/>
            <person name="Weisblat D.A."/>
            <person name="Putnam N.H."/>
            <person name="Rokhsar D.S."/>
        </authorList>
    </citation>
    <scope>NUCLEOTIDE SEQUENCE [LARGE SCALE GENOMIC DNA]</scope>
</reference>
<protein>
    <recommendedName>
        <fullName evidence="2">TIR domain-containing protein</fullName>
    </recommendedName>
</protein>
<dbReference type="RefSeq" id="XP_009050995.1">
    <property type="nucleotide sequence ID" value="XM_009052747.1"/>
</dbReference>
<evidence type="ECO:0000313" key="3">
    <source>
        <dbReference type="EMBL" id="ESO98291.1"/>
    </source>
</evidence>
<dbReference type="GeneID" id="20237956"/>
<dbReference type="STRING" id="225164.V4AXI8"/>
<organism evidence="3 4">
    <name type="scientific">Lottia gigantea</name>
    <name type="common">Giant owl limpet</name>
    <dbReference type="NCBI Taxonomy" id="225164"/>
    <lineage>
        <taxon>Eukaryota</taxon>
        <taxon>Metazoa</taxon>
        <taxon>Spiralia</taxon>
        <taxon>Lophotrochozoa</taxon>
        <taxon>Mollusca</taxon>
        <taxon>Gastropoda</taxon>
        <taxon>Patellogastropoda</taxon>
        <taxon>Lottioidea</taxon>
        <taxon>Lottiidae</taxon>
        <taxon>Lottia</taxon>
    </lineage>
</organism>
<dbReference type="SMART" id="SM00255">
    <property type="entry name" value="TIR"/>
    <property type="match status" value="1"/>
</dbReference>
<dbReference type="InterPro" id="IPR000157">
    <property type="entry name" value="TIR_dom"/>
</dbReference>
<dbReference type="KEGG" id="lgi:LOTGIDRAFT_159088"/>
<dbReference type="PROSITE" id="PS50104">
    <property type="entry name" value="TIR"/>
    <property type="match status" value="1"/>
</dbReference>
<dbReference type="HOGENOM" id="CLU_877957_0_0_1"/>
<accession>V4AXI8</accession>
<evidence type="ECO:0000313" key="4">
    <source>
        <dbReference type="Proteomes" id="UP000030746"/>
    </source>
</evidence>
<dbReference type="GO" id="GO:0007165">
    <property type="term" value="P:signal transduction"/>
    <property type="evidence" value="ECO:0007669"/>
    <property type="project" value="InterPro"/>
</dbReference>
<dbReference type="SUPFAM" id="SSF52200">
    <property type="entry name" value="Toll/Interleukin receptor TIR domain"/>
    <property type="match status" value="1"/>
</dbReference>
<sequence length="317" mass="35842">MTHSSMSSSNSKPLKDGKKYHYFILYNYYEGPQSRRQGDHLLSSNFLKALEEKLCEEGYDKVMYHDKVISGRSIFHDIFHMVEESGKIVVLLTPEFLHDGWKKYTEQATIKNLLDKQEAHTRFIPIAINMEPDDIPYDLGLSVSKIIYTGYENNEADEGVWERVLEAIDQTEIHYEQNRKPDAELCVPNSAAQIKTSQGAPTIDLNDNDIDVDGPHTAVVDGDRSTDENVIAKTINASGQSVDDGTDHSPLTNGSREDGDITFRSKTFSSSATTNSPPQPCRKFIFARICENYTPKSREIYLKLLQNYCTDLSKINA</sequence>
<feature type="compositionally biased region" description="Polar residues" evidence="1">
    <location>
        <begin position="237"/>
        <end position="254"/>
    </location>
</feature>
<dbReference type="Gene3D" id="3.40.50.10140">
    <property type="entry name" value="Toll/interleukin-1 receptor homology (TIR) domain"/>
    <property type="match status" value="1"/>
</dbReference>
<keyword evidence="4" id="KW-1185">Reference proteome</keyword>
<dbReference type="OrthoDB" id="6156515at2759"/>
<dbReference type="Proteomes" id="UP000030746">
    <property type="component" value="Unassembled WGS sequence"/>
</dbReference>
<gene>
    <name evidence="3" type="ORF">LOTGIDRAFT_159088</name>
</gene>